<reference evidence="1" key="1">
    <citation type="journal article" date="2015" name="Nature">
        <title>Complex archaea that bridge the gap between prokaryotes and eukaryotes.</title>
        <authorList>
            <person name="Spang A."/>
            <person name="Saw J.H."/>
            <person name="Jorgensen S.L."/>
            <person name="Zaremba-Niedzwiedzka K."/>
            <person name="Martijn J."/>
            <person name="Lind A.E."/>
            <person name="van Eijk R."/>
            <person name="Schleper C."/>
            <person name="Guy L."/>
            <person name="Ettema T.J."/>
        </authorList>
    </citation>
    <scope>NUCLEOTIDE SEQUENCE</scope>
</reference>
<name>A0A0F9Q4Y2_9ZZZZ</name>
<dbReference type="EMBL" id="LAZR01001884">
    <property type="protein sequence ID" value="KKN37589.1"/>
    <property type="molecule type" value="Genomic_DNA"/>
</dbReference>
<dbReference type="AlphaFoldDB" id="A0A0F9Q4Y2"/>
<sequence length="231" mass="27315">MAKKRKLDIFSEEFIIKLLESLDEDGLRDLFHLIETLIKKESMYYRTIPTGKEFGVRSDLKKEVELKLPKVENSEPSETISALMRVIVEFIEGKGEMSIESILGIAEDKLSETLRKNIYLFENLLFKSDIFIKFVIYGSFTETKKLESWDYRININSLIIKKEEEKNLVHAPIGYLSLTYFDPRKGKNDIVNFILSKKFLKKFKKELDNFYDEFEIYENIINQKHKDNIDK</sequence>
<proteinExistence type="predicted"/>
<organism evidence="1">
    <name type="scientific">marine sediment metagenome</name>
    <dbReference type="NCBI Taxonomy" id="412755"/>
    <lineage>
        <taxon>unclassified sequences</taxon>
        <taxon>metagenomes</taxon>
        <taxon>ecological metagenomes</taxon>
    </lineage>
</organism>
<comment type="caution">
    <text evidence="1">The sequence shown here is derived from an EMBL/GenBank/DDBJ whole genome shotgun (WGS) entry which is preliminary data.</text>
</comment>
<evidence type="ECO:0000313" key="1">
    <source>
        <dbReference type="EMBL" id="KKN37589.1"/>
    </source>
</evidence>
<gene>
    <name evidence="1" type="ORF">LCGC14_0761950</name>
</gene>
<accession>A0A0F9Q4Y2</accession>
<protein>
    <submittedName>
        <fullName evidence="1">Uncharacterized protein</fullName>
    </submittedName>
</protein>